<sequence length="72" mass="8475">MIYRVVILQFRYSLKRCIFRPRRKMGSEGEVRRGTGSSFHHWTARVEKLRGEDMIEPLPRWQRVQGSGQVGG</sequence>
<protein>
    <submittedName>
        <fullName evidence="1">Uncharacterized protein</fullName>
    </submittedName>
</protein>
<organism evidence="1">
    <name type="scientific">Anguilla anguilla</name>
    <name type="common">European freshwater eel</name>
    <name type="synonym">Muraena anguilla</name>
    <dbReference type="NCBI Taxonomy" id="7936"/>
    <lineage>
        <taxon>Eukaryota</taxon>
        <taxon>Metazoa</taxon>
        <taxon>Chordata</taxon>
        <taxon>Craniata</taxon>
        <taxon>Vertebrata</taxon>
        <taxon>Euteleostomi</taxon>
        <taxon>Actinopterygii</taxon>
        <taxon>Neopterygii</taxon>
        <taxon>Teleostei</taxon>
        <taxon>Anguilliformes</taxon>
        <taxon>Anguillidae</taxon>
        <taxon>Anguilla</taxon>
    </lineage>
</organism>
<reference evidence="1" key="2">
    <citation type="journal article" date="2015" name="Fish Shellfish Immunol.">
        <title>Early steps in the European eel (Anguilla anguilla)-Vibrio vulnificus interaction in the gills: Role of the RtxA13 toxin.</title>
        <authorList>
            <person name="Callol A."/>
            <person name="Pajuelo D."/>
            <person name="Ebbesson L."/>
            <person name="Teles M."/>
            <person name="MacKenzie S."/>
            <person name="Amaro C."/>
        </authorList>
    </citation>
    <scope>NUCLEOTIDE SEQUENCE</scope>
</reference>
<reference evidence="1" key="1">
    <citation type="submission" date="2014-11" db="EMBL/GenBank/DDBJ databases">
        <authorList>
            <person name="Amaro Gonzalez C."/>
        </authorList>
    </citation>
    <scope>NUCLEOTIDE SEQUENCE</scope>
</reference>
<accession>A0A0E9XKK7</accession>
<proteinExistence type="predicted"/>
<dbReference type="AlphaFoldDB" id="A0A0E9XKK7"/>
<evidence type="ECO:0000313" key="1">
    <source>
        <dbReference type="EMBL" id="JAI02356.1"/>
    </source>
</evidence>
<name>A0A0E9XKK7_ANGAN</name>
<dbReference type="EMBL" id="GBXM01006222">
    <property type="protein sequence ID" value="JAI02356.1"/>
    <property type="molecule type" value="Transcribed_RNA"/>
</dbReference>